<name>A0A1B8G724_9PEZI</name>
<organism evidence="1 2">
    <name type="scientific">Pseudogymnoascus verrucosus</name>
    <dbReference type="NCBI Taxonomy" id="342668"/>
    <lineage>
        <taxon>Eukaryota</taxon>
        <taxon>Fungi</taxon>
        <taxon>Dikarya</taxon>
        <taxon>Ascomycota</taxon>
        <taxon>Pezizomycotina</taxon>
        <taxon>Leotiomycetes</taxon>
        <taxon>Thelebolales</taxon>
        <taxon>Thelebolaceae</taxon>
        <taxon>Pseudogymnoascus</taxon>
    </lineage>
</organism>
<reference evidence="1 2" key="1">
    <citation type="submission" date="2016-03" db="EMBL/GenBank/DDBJ databases">
        <title>Comparative genomics of Pseudogymnoascus destructans, the fungus causing white-nose syndrome of bats.</title>
        <authorList>
            <person name="Palmer J.M."/>
            <person name="Drees K.P."/>
            <person name="Foster J.T."/>
            <person name="Lindner D.L."/>
        </authorList>
    </citation>
    <scope>NUCLEOTIDE SEQUENCE [LARGE SCALE GENOMIC DNA]</scope>
    <source>
        <strain evidence="1 2">UAMH 10579</strain>
    </source>
</reference>
<protein>
    <submittedName>
        <fullName evidence="1">Uncharacterized protein</fullName>
    </submittedName>
</protein>
<dbReference type="GeneID" id="28843858"/>
<dbReference type="Proteomes" id="UP000091956">
    <property type="component" value="Unassembled WGS sequence"/>
</dbReference>
<sequence length="62" mass="6754">MAIEVAGLVGVSIGKTPEDVGSNWCWSTGHRTPDTARSAKLCFIFWRQCIINGEEVVDTGSR</sequence>
<accession>A0A1B8G724</accession>
<evidence type="ECO:0000313" key="1">
    <source>
        <dbReference type="EMBL" id="OBT91633.1"/>
    </source>
</evidence>
<reference evidence="2" key="2">
    <citation type="journal article" date="2018" name="Nat. Commun.">
        <title>Extreme sensitivity to ultraviolet light in the fungal pathogen causing white-nose syndrome of bats.</title>
        <authorList>
            <person name="Palmer J.M."/>
            <person name="Drees K.P."/>
            <person name="Foster J.T."/>
            <person name="Lindner D.L."/>
        </authorList>
    </citation>
    <scope>NUCLEOTIDE SEQUENCE [LARGE SCALE GENOMIC DNA]</scope>
    <source>
        <strain evidence="2">UAMH 10579</strain>
    </source>
</reference>
<dbReference type="RefSeq" id="XP_018125366.1">
    <property type="nucleotide sequence ID" value="XM_018279870.1"/>
</dbReference>
<proteinExistence type="predicted"/>
<evidence type="ECO:0000313" key="2">
    <source>
        <dbReference type="Proteomes" id="UP000091956"/>
    </source>
</evidence>
<gene>
    <name evidence="1" type="ORF">VE01_10472</name>
</gene>
<dbReference type="AlphaFoldDB" id="A0A1B8G724"/>
<keyword evidence="2" id="KW-1185">Reference proteome</keyword>
<dbReference type="EMBL" id="KV460284">
    <property type="protein sequence ID" value="OBT91633.1"/>
    <property type="molecule type" value="Genomic_DNA"/>
</dbReference>